<evidence type="ECO:0000256" key="5">
    <source>
        <dbReference type="ARBA" id="ARBA00022692"/>
    </source>
</evidence>
<evidence type="ECO:0000256" key="13">
    <source>
        <dbReference type="SAM" id="MobiDB-lite"/>
    </source>
</evidence>
<keyword evidence="4" id="KW-0410">Iron transport</keyword>
<sequence length="741" mass="80273">MDFKILSSTVSVFAVIIAQSGMSAAMAQTETTPEAPHTTETSPTIEESSDTRLETVYVTATKRNESAQDIPIAINVVDGNLLASKGVGSLLQIEDLAPGVQLVRSPTGKSRTGVTIRGLGSSPGTSLFESSVSLFVDGVYAPRSREFTSALFDVERIEVIKGTQAALLGKNTSAGAINVIPRKPSDEFSAELTSSYEFELESTSLVGTTDIPLSDTLKLRVATQLTDQGGWTENIISGEKATAMEDFSIRSVLVYEPTHNIDFTLLAQTSQTDLSGTPAEIVVTSPLANALQAANGYPNTPDGELNRKNANGLNYPGEPATENLKNDRLQLTANFNIGEHTLTSVSGWSAYQTEGTVDADGLAGNYLYQEDNEKSGQFLQEIRLVSPSHEKFDYVIGGMYFDNLLKANIFTDVEYPFGPAPGVNIAGAYLTNFNQKTDAWSIFGQGTYQVSDRFRTIAGMRYTDENKSFTTSRTLIRPGLYSLVVFPPTPEIILERSEDNFDYSGALQYDVADTIMTYLSYGKGTKAGGFTDSASNLANSEFDAETAKTLEAGMKWNGAGWQMNTAAFKTEIDGFQVVTFDGSRFVVSNTDLESTGFEIEGFWQATNNLRVMANTTFAEARNRATGNRIPNAPDNTGSIGIDYNRDINSKLTLNANGSLDWRSDVTYQQDPDAAVRGENFTTLNLSIGIAAPEKNWELSLIGRNLTNENSASFAYPTPFVGSSSATSEMPRTIALQAKFSY</sequence>
<evidence type="ECO:0000256" key="9">
    <source>
        <dbReference type="ARBA" id="ARBA00023136"/>
    </source>
</evidence>
<dbReference type="eggNOG" id="COG4771">
    <property type="taxonomic scope" value="Bacteria"/>
</dbReference>
<dbReference type="SUPFAM" id="SSF56935">
    <property type="entry name" value="Porins"/>
    <property type="match status" value="1"/>
</dbReference>
<keyword evidence="10 11" id="KW-0998">Cell outer membrane</keyword>
<dbReference type="PANTHER" id="PTHR32552:SF81">
    <property type="entry name" value="TONB-DEPENDENT OUTER MEMBRANE RECEPTOR"/>
    <property type="match status" value="1"/>
</dbReference>
<keyword evidence="17" id="KW-0675">Receptor</keyword>
<feature type="region of interest" description="Disordered" evidence="13">
    <location>
        <begin position="27"/>
        <end position="50"/>
    </location>
</feature>
<feature type="domain" description="TonB-dependent receptor-like beta-barrel" evidence="15">
    <location>
        <begin position="299"/>
        <end position="705"/>
    </location>
</feature>
<keyword evidence="9 11" id="KW-0472">Membrane</keyword>
<dbReference type="GO" id="GO:0006826">
    <property type="term" value="P:iron ion transport"/>
    <property type="evidence" value="ECO:0007669"/>
    <property type="project" value="UniProtKB-KW"/>
</dbReference>
<comment type="subcellular location">
    <subcellularLocation>
        <location evidence="1 11">Cell outer membrane</location>
        <topology evidence="1 11">Multi-pass membrane protein</topology>
    </subcellularLocation>
</comment>
<evidence type="ECO:0000256" key="3">
    <source>
        <dbReference type="ARBA" id="ARBA00022452"/>
    </source>
</evidence>
<dbReference type="InterPro" id="IPR039426">
    <property type="entry name" value="TonB-dep_rcpt-like"/>
</dbReference>
<keyword evidence="5 11" id="KW-0812">Transmembrane</keyword>
<organism evidence="17 18">
    <name type="scientific">Hirschia baltica (strain ATCC 49814 / DSM 5838 / IFAM 1418)</name>
    <dbReference type="NCBI Taxonomy" id="582402"/>
    <lineage>
        <taxon>Bacteria</taxon>
        <taxon>Pseudomonadati</taxon>
        <taxon>Pseudomonadota</taxon>
        <taxon>Alphaproteobacteria</taxon>
        <taxon>Hyphomonadales</taxon>
        <taxon>Hyphomonadaceae</taxon>
        <taxon>Hirschia</taxon>
    </lineage>
</organism>
<keyword evidence="18" id="KW-1185">Reference proteome</keyword>
<dbReference type="RefSeq" id="WP_015828409.1">
    <property type="nucleotide sequence ID" value="NC_012982.1"/>
</dbReference>
<keyword evidence="8 12" id="KW-0798">TonB box</keyword>
<evidence type="ECO:0000256" key="10">
    <source>
        <dbReference type="ARBA" id="ARBA00023237"/>
    </source>
</evidence>
<evidence type="ECO:0000256" key="14">
    <source>
        <dbReference type="SAM" id="SignalP"/>
    </source>
</evidence>
<feature type="compositionally biased region" description="Low complexity" evidence="13">
    <location>
        <begin position="29"/>
        <end position="46"/>
    </location>
</feature>
<dbReference type="STRING" id="582402.Hbal_2584"/>
<name>C6XP79_HIRBI</name>
<evidence type="ECO:0000256" key="4">
    <source>
        <dbReference type="ARBA" id="ARBA00022496"/>
    </source>
</evidence>
<keyword evidence="7" id="KW-0406">Ion transport</keyword>
<keyword evidence="3 11" id="KW-1134">Transmembrane beta strand</keyword>
<feature type="domain" description="TonB-dependent receptor plug" evidence="16">
    <location>
        <begin position="67"/>
        <end position="176"/>
    </location>
</feature>
<dbReference type="InterPro" id="IPR012910">
    <property type="entry name" value="Plug_dom"/>
</dbReference>
<keyword evidence="2 11" id="KW-0813">Transport</keyword>
<dbReference type="EMBL" id="CP001678">
    <property type="protein sequence ID" value="ACT60259.1"/>
    <property type="molecule type" value="Genomic_DNA"/>
</dbReference>
<dbReference type="Pfam" id="PF00593">
    <property type="entry name" value="TonB_dep_Rec_b-barrel"/>
    <property type="match status" value="1"/>
</dbReference>
<dbReference type="InterPro" id="IPR000531">
    <property type="entry name" value="Beta-barrel_TonB"/>
</dbReference>
<keyword evidence="14" id="KW-0732">Signal</keyword>
<evidence type="ECO:0000259" key="15">
    <source>
        <dbReference type="Pfam" id="PF00593"/>
    </source>
</evidence>
<dbReference type="Gene3D" id="2.40.170.20">
    <property type="entry name" value="TonB-dependent receptor, beta-barrel domain"/>
    <property type="match status" value="1"/>
</dbReference>
<dbReference type="HOGENOM" id="CLU_008287_15_0_5"/>
<dbReference type="KEGG" id="hba:Hbal_2584"/>
<dbReference type="Proteomes" id="UP000002745">
    <property type="component" value="Chromosome"/>
</dbReference>
<evidence type="ECO:0000256" key="8">
    <source>
        <dbReference type="ARBA" id="ARBA00023077"/>
    </source>
</evidence>
<evidence type="ECO:0000256" key="1">
    <source>
        <dbReference type="ARBA" id="ARBA00004571"/>
    </source>
</evidence>
<proteinExistence type="inferred from homology"/>
<feature type="chain" id="PRO_5002973964" evidence="14">
    <location>
        <begin position="28"/>
        <end position="741"/>
    </location>
</feature>
<evidence type="ECO:0000256" key="12">
    <source>
        <dbReference type="RuleBase" id="RU003357"/>
    </source>
</evidence>
<evidence type="ECO:0000256" key="6">
    <source>
        <dbReference type="ARBA" id="ARBA00023004"/>
    </source>
</evidence>
<evidence type="ECO:0000256" key="11">
    <source>
        <dbReference type="PROSITE-ProRule" id="PRU01360"/>
    </source>
</evidence>
<evidence type="ECO:0000256" key="7">
    <source>
        <dbReference type="ARBA" id="ARBA00023065"/>
    </source>
</evidence>
<dbReference type="AlphaFoldDB" id="C6XP79"/>
<dbReference type="PROSITE" id="PS52016">
    <property type="entry name" value="TONB_DEPENDENT_REC_3"/>
    <property type="match status" value="1"/>
</dbReference>
<reference evidence="18" key="1">
    <citation type="journal article" date="2011" name="J. Bacteriol.">
        <title>Genome sequences of eight morphologically diverse alphaproteobacteria.</title>
        <authorList>
            <consortium name="US DOE Joint Genome Institute"/>
            <person name="Brown P.J."/>
            <person name="Kysela D.T."/>
            <person name="Buechlein A."/>
            <person name="Hemmerich C."/>
            <person name="Brun Y.V."/>
        </authorList>
    </citation>
    <scope>NUCLEOTIDE SEQUENCE [LARGE SCALE GENOMIC DNA]</scope>
    <source>
        <strain evidence="18">ATCC 49814 / DSM 5838 / IFAM 1418</strain>
    </source>
</reference>
<dbReference type="GO" id="GO:0009279">
    <property type="term" value="C:cell outer membrane"/>
    <property type="evidence" value="ECO:0007669"/>
    <property type="project" value="UniProtKB-SubCell"/>
</dbReference>
<accession>C6XP79</accession>
<feature type="signal peptide" evidence="14">
    <location>
        <begin position="1"/>
        <end position="27"/>
    </location>
</feature>
<gene>
    <name evidence="17" type="ordered locus">Hbal_2584</name>
</gene>
<evidence type="ECO:0000256" key="2">
    <source>
        <dbReference type="ARBA" id="ARBA00022448"/>
    </source>
</evidence>
<evidence type="ECO:0000313" key="17">
    <source>
        <dbReference type="EMBL" id="ACT60259.1"/>
    </source>
</evidence>
<dbReference type="OrthoDB" id="7618183at2"/>
<evidence type="ECO:0000313" key="18">
    <source>
        <dbReference type="Proteomes" id="UP000002745"/>
    </source>
</evidence>
<dbReference type="InterPro" id="IPR036942">
    <property type="entry name" value="Beta-barrel_TonB_sf"/>
</dbReference>
<dbReference type="PANTHER" id="PTHR32552">
    <property type="entry name" value="FERRICHROME IRON RECEPTOR-RELATED"/>
    <property type="match status" value="1"/>
</dbReference>
<protein>
    <submittedName>
        <fullName evidence="17">TonB-dependent receptor</fullName>
    </submittedName>
</protein>
<evidence type="ECO:0000259" key="16">
    <source>
        <dbReference type="Pfam" id="PF07715"/>
    </source>
</evidence>
<dbReference type="Pfam" id="PF07715">
    <property type="entry name" value="Plug"/>
    <property type="match status" value="1"/>
</dbReference>
<comment type="similarity">
    <text evidence="11 12">Belongs to the TonB-dependent receptor family.</text>
</comment>
<keyword evidence="6" id="KW-0408">Iron</keyword>